<dbReference type="SUPFAM" id="SSF56112">
    <property type="entry name" value="Protein kinase-like (PK-like)"/>
    <property type="match status" value="1"/>
</dbReference>
<dbReference type="Pfam" id="PF00069">
    <property type="entry name" value="Pkinase"/>
    <property type="match status" value="1"/>
</dbReference>
<keyword evidence="11" id="KW-1185">Reference proteome</keyword>
<dbReference type="EMBL" id="NHTK01005861">
    <property type="protein sequence ID" value="PPQ72598.1"/>
    <property type="molecule type" value="Genomic_DNA"/>
</dbReference>
<evidence type="ECO:0000256" key="1">
    <source>
        <dbReference type="ARBA" id="ARBA00010886"/>
    </source>
</evidence>
<evidence type="ECO:0000313" key="10">
    <source>
        <dbReference type="EMBL" id="PPQ72598.1"/>
    </source>
</evidence>
<evidence type="ECO:0000259" key="9">
    <source>
        <dbReference type="PROSITE" id="PS50011"/>
    </source>
</evidence>
<keyword evidence="6 7" id="KW-0067">ATP-binding</keyword>
<keyword evidence="5" id="KW-0418">Kinase</keyword>
<feature type="compositionally biased region" description="Polar residues" evidence="8">
    <location>
        <begin position="687"/>
        <end position="698"/>
    </location>
</feature>
<dbReference type="InterPro" id="IPR011009">
    <property type="entry name" value="Kinase-like_dom_sf"/>
</dbReference>
<dbReference type="InterPro" id="IPR008271">
    <property type="entry name" value="Ser/Thr_kinase_AS"/>
</dbReference>
<dbReference type="InterPro" id="IPR050660">
    <property type="entry name" value="NEK_Ser/Thr_kinase"/>
</dbReference>
<evidence type="ECO:0000313" key="11">
    <source>
        <dbReference type="Proteomes" id="UP000284842"/>
    </source>
</evidence>
<evidence type="ECO:0000256" key="4">
    <source>
        <dbReference type="ARBA" id="ARBA00022741"/>
    </source>
</evidence>
<feature type="compositionally biased region" description="Polar residues" evidence="8">
    <location>
        <begin position="739"/>
        <end position="762"/>
    </location>
</feature>
<dbReference type="InterPro" id="IPR000719">
    <property type="entry name" value="Prot_kinase_dom"/>
</dbReference>
<protein>
    <recommendedName>
        <fullName evidence="2">non-specific serine/threonine protein kinase</fullName>
        <ecNumber evidence="2">2.7.11.1</ecNumber>
    </recommendedName>
</protein>
<reference evidence="10 11" key="1">
    <citation type="journal article" date="2018" name="Evol. Lett.">
        <title>Horizontal gene cluster transfer increased hallucinogenic mushroom diversity.</title>
        <authorList>
            <person name="Reynolds H.T."/>
            <person name="Vijayakumar V."/>
            <person name="Gluck-Thaler E."/>
            <person name="Korotkin H.B."/>
            <person name="Matheny P.B."/>
            <person name="Slot J.C."/>
        </authorList>
    </citation>
    <scope>NUCLEOTIDE SEQUENCE [LARGE SCALE GENOMIC DNA]</scope>
    <source>
        <strain evidence="10 11">2629</strain>
    </source>
</reference>
<evidence type="ECO:0000256" key="5">
    <source>
        <dbReference type="ARBA" id="ARBA00022777"/>
    </source>
</evidence>
<keyword evidence="3" id="KW-0808">Transferase</keyword>
<dbReference type="Proteomes" id="UP000284842">
    <property type="component" value="Unassembled WGS sequence"/>
</dbReference>
<feature type="compositionally biased region" description="Low complexity" evidence="8">
    <location>
        <begin position="414"/>
        <end position="432"/>
    </location>
</feature>
<dbReference type="Gene3D" id="1.10.510.10">
    <property type="entry name" value="Transferase(Phosphotransferase) domain 1"/>
    <property type="match status" value="1"/>
</dbReference>
<accession>A0A409W2B0</accession>
<dbReference type="InterPro" id="IPR017441">
    <property type="entry name" value="Protein_kinase_ATP_BS"/>
</dbReference>
<dbReference type="InParanoid" id="A0A409W2B0"/>
<sequence length="784" mass="85896">MSSKTSPQFTSAIHPPIGTLIDGGSLELVEVLGVGGYGVVYRAIEARNPAGPKSYAVKCLVASGHQTPRQRQIHIREIALHQLASAHPGVVTLHRVVDQLNCTFIIMDYAPDHDLFTQILHSCRYLGDDALIKDVFIQLLEAVEYCHSLGIYHRDLKPENILCFEDGLKVAVTDFGLATSDKLSDEFRTGSVYHMSPECQGGEFAPTGHYSPRANDVWSLGIILLNLATGRNPWKSATAGDPTFQAYLRDPMGFLPSVLPISQEVNEILVRMLEVDWRQRISLRDVRYAIEEVTTFYSEGAVLEGSMARCPWEAGMEIDSASSTSSPAEASPVSEHSVPCFPQDVEQRLDSHWSKDSASDLEFAPRSFAAESSYGIPWTTNYSSCGATYNYDSPDSSESDGEQYDMDLFDRTRTPPLSSANTTPASTAPNTPNLADTFPNIAKPEPRLLINTNIPRPRIFDANDTISAYSNDTSIMQTAIEYDPYSSMYFLNSPITADKGVVIVPPSSMTVIGEDKEMTSPSVWTATSTTQISAASLYSTSSPSSSIRDDDLYYERSGSPSPEGVYHPYRTSYEATEQPLGKAAQVQSQISPSHSIGSSVTDFSSPSRPSNIMFPTTDDDDKWDPRQQLSYRQQPGPQSAGGKPKTLRRFSLKFFSRPSSPSASPPSPATPVPHGRAIVDPPRPTTARGQTPAATPQQVPWCAEDTRAETSAAAKTRVFVRQQQDGVSTTRCRGRNNARRSTINTPRGSANAGGSRQQQQHSPRSKSPKHWFIPGRFRISTGVN</sequence>
<evidence type="ECO:0000256" key="3">
    <source>
        <dbReference type="ARBA" id="ARBA00022679"/>
    </source>
</evidence>
<dbReference type="SMART" id="SM00220">
    <property type="entry name" value="S_TKc"/>
    <property type="match status" value="1"/>
</dbReference>
<comment type="caution">
    <text evidence="10">The sequence shown here is derived from an EMBL/GenBank/DDBJ whole genome shotgun (WGS) entry which is preliminary data.</text>
</comment>
<dbReference type="AlphaFoldDB" id="A0A409W2B0"/>
<evidence type="ECO:0000256" key="6">
    <source>
        <dbReference type="ARBA" id="ARBA00022840"/>
    </source>
</evidence>
<keyword evidence="4 7" id="KW-0547">Nucleotide-binding</keyword>
<feature type="compositionally biased region" description="Polar residues" evidence="8">
    <location>
        <begin position="721"/>
        <end position="731"/>
    </location>
</feature>
<feature type="binding site" evidence="7">
    <location>
        <position position="58"/>
    </location>
    <ligand>
        <name>ATP</name>
        <dbReference type="ChEBI" id="CHEBI:30616"/>
    </ligand>
</feature>
<feature type="region of interest" description="Disordered" evidence="8">
    <location>
        <begin position="535"/>
        <end position="784"/>
    </location>
</feature>
<dbReference type="PANTHER" id="PTHR43671:SF13">
    <property type="entry name" value="SERINE_THREONINE-PROTEIN KINASE NEK2"/>
    <property type="match status" value="1"/>
</dbReference>
<evidence type="ECO:0000256" key="8">
    <source>
        <dbReference type="SAM" id="MobiDB-lite"/>
    </source>
</evidence>
<dbReference type="OrthoDB" id="541276at2759"/>
<evidence type="ECO:0000256" key="2">
    <source>
        <dbReference type="ARBA" id="ARBA00012513"/>
    </source>
</evidence>
<feature type="compositionally biased region" description="Polar residues" evidence="8">
    <location>
        <begin position="600"/>
        <end position="614"/>
    </location>
</feature>
<feature type="compositionally biased region" description="Low complexity" evidence="8">
    <location>
        <begin position="535"/>
        <end position="546"/>
    </location>
</feature>
<proteinExistence type="inferred from homology"/>
<feature type="domain" description="Protein kinase" evidence="9">
    <location>
        <begin position="26"/>
        <end position="297"/>
    </location>
</feature>
<dbReference type="GO" id="GO:0004674">
    <property type="term" value="F:protein serine/threonine kinase activity"/>
    <property type="evidence" value="ECO:0007669"/>
    <property type="project" value="UniProtKB-EC"/>
</dbReference>
<dbReference type="PROSITE" id="PS00107">
    <property type="entry name" value="PROTEIN_KINASE_ATP"/>
    <property type="match status" value="1"/>
</dbReference>
<dbReference type="STRING" id="181874.A0A409W2B0"/>
<dbReference type="PROSITE" id="PS50011">
    <property type="entry name" value="PROTEIN_KINASE_DOM"/>
    <property type="match status" value="1"/>
</dbReference>
<feature type="region of interest" description="Disordered" evidence="8">
    <location>
        <begin position="409"/>
        <end position="432"/>
    </location>
</feature>
<feature type="compositionally biased region" description="Polar residues" evidence="8">
    <location>
        <begin position="627"/>
        <end position="637"/>
    </location>
</feature>
<name>A0A409W2B0_9AGAR</name>
<dbReference type="EC" id="2.7.11.1" evidence="2"/>
<gene>
    <name evidence="10" type="ORF">CVT24_005120</name>
</gene>
<organism evidence="10 11">
    <name type="scientific">Panaeolus cyanescens</name>
    <dbReference type="NCBI Taxonomy" id="181874"/>
    <lineage>
        <taxon>Eukaryota</taxon>
        <taxon>Fungi</taxon>
        <taxon>Dikarya</taxon>
        <taxon>Basidiomycota</taxon>
        <taxon>Agaricomycotina</taxon>
        <taxon>Agaricomycetes</taxon>
        <taxon>Agaricomycetidae</taxon>
        <taxon>Agaricales</taxon>
        <taxon>Agaricineae</taxon>
        <taxon>Galeropsidaceae</taxon>
        <taxon>Panaeolus</taxon>
    </lineage>
</organism>
<dbReference type="GO" id="GO:0005524">
    <property type="term" value="F:ATP binding"/>
    <property type="evidence" value="ECO:0007669"/>
    <property type="project" value="UniProtKB-UniRule"/>
</dbReference>
<dbReference type="PANTHER" id="PTHR43671">
    <property type="entry name" value="SERINE/THREONINE-PROTEIN KINASE NEK"/>
    <property type="match status" value="1"/>
</dbReference>
<dbReference type="PROSITE" id="PS00108">
    <property type="entry name" value="PROTEIN_KINASE_ST"/>
    <property type="match status" value="1"/>
</dbReference>
<feature type="compositionally biased region" description="Low complexity" evidence="8">
    <location>
        <begin position="587"/>
        <end position="599"/>
    </location>
</feature>
<comment type="similarity">
    <text evidence="1">Belongs to the protein kinase superfamily. NEK Ser/Thr protein kinase family. NIMA subfamily.</text>
</comment>
<evidence type="ECO:0000256" key="7">
    <source>
        <dbReference type="PROSITE-ProRule" id="PRU10141"/>
    </source>
</evidence>